<organism evidence="1 2">
    <name type="scientific">Sphaerosporella brunnea</name>
    <dbReference type="NCBI Taxonomy" id="1250544"/>
    <lineage>
        <taxon>Eukaryota</taxon>
        <taxon>Fungi</taxon>
        <taxon>Dikarya</taxon>
        <taxon>Ascomycota</taxon>
        <taxon>Pezizomycotina</taxon>
        <taxon>Pezizomycetes</taxon>
        <taxon>Pezizales</taxon>
        <taxon>Pyronemataceae</taxon>
        <taxon>Sphaerosporella</taxon>
    </lineage>
</organism>
<comment type="caution">
    <text evidence="1">The sequence shown here is derived from an EMBL/GenBank/DDBJ whole genome shotgun (WGS) entry which is preliminary data.</text>
</comment>
<accession>A0A5J5FA32</accession>
<dbReference type="EMBL" id="VXIS01000006">
    <property type="protein sequence ID" value="KAA8914367.1"/>
    <property type="molecule type" value="Genomic_DNA"/>
</dbReference>
<dbReference type="Proteomes" id="UP000326924">
    <property type="component" value="Unassembled WGS sequence"/>
</dbReference>
<dbReference type="AlphaFoldDB" id="A0A5J5FA32"/>
<protein>
    <submittedName>
        <fullName evidence="1">Uncharacterized protein</fullName>
    </submittedName>
</protein>
<evidence type="ECO:0000313" key="1">
    <source>
        <dbReference type="EMBL" id="KAA8914367.1"/>
    </source>
</evidence>
<sequence>MAQNNPASTTLTLESLPFDIHVELLVTLLSAEGLDMDYSHEYHLIPLLVASPTICQVWEVCRSAIRNRVASDQLARIKDDVLSRRRTCILAFFSFKVWYAYIREDLEARWQAYDHLLPAIAEYKRAWKNYAGILISVLQLRFWLAPAYNPPKLEWSRTLPKLRSLRHPRSEPAWPPGLLVNM</sequence>
<keyword evidence="2" id="KW-1185">Reference proteome</keyword>
<gene>
    <name evidence="1" type="ORF">FN846DRAFT_902074</name>
</gene>
<reference evidence="1 2" key="1">
    <citation type="submission" date="2019-09" db="EMBL/GenBank/DDBJ databases">
        <title>Draft genome of the ectomycorrhizal ascomycete Sphaerosporella brunnea.</title>
        <authorList>
            <consortium name="DOE Joint Genome Institute"/>
            <person name="Benucci G.M."/>
            <person name="Marozzi G."/>
            <person name="Antonielli L."/>
            <person name="Sanchez S."/>
            <person name="Marco P."/>
            <person name="Wang X."/>
            <person name="Falini L.B."/>
            <person name="Barry K."/>
            <person name="Haridas S."/>
            <person name="Lipzen A."/>
            <person name="Labutti K."/>
            <person name="Grigoriev I.V."/>
            <person name="Murat C."/>
            <person name="Martin F."/>
            <person name="Albertini E."/>
            <person name="Donnini D."/>
            <person name="Bonito G."/>
        </authorList>
    </citation>
    <scope>NUCLEOTIDE SEQUENCE [LARGE SCALE GENOMIC DNA]</scope>
    <source>
        <strain evidence="1 2">Sb_GMNB300</strain>
    </source>
</reference>
<proteinExistence type="predicted"/>
<name>A0A5J5FA32_9PEZI</name>
<evidence type="ECO:0000313" key="2">
    <source>
        <dbReference type="Proteomes" id="UP000326924"/>
    </source>
</evidence>
<dbReference type="InParanoid" id="A0A5J5FA32"/>